<dbReference type="InterPro" id="IPR037185">
    <property type="entry name" value="EmrE-like"/>
</dbReference>
<evidence type="ECO:0000256" key="2">
    <source>
        <dbReference type="ARBA" id="ARBA00007362"/>
    </source>
</evidence>
<evidence type="ECO:0000256" key="3">
    <source>
        <dbReference type="ARBA" id="ARBA00022475"/>
    </source>
</evidence>
<keyword evidence="7 12" id="KW-0812">Transmembrane</keyword>
<dbReference type="SUPFAM" id="SSF103481">
    <property type="entry name" value="Multidrug resistance efflux transporter EmrE"/>
    <property type="match status" value="1"/>
</dbReference>
<keyword evidence="8" id="KW-0448">Lipopolysaccharide biosynthesis</keyword>
<evidence type="ECO:0000256" key="7">
    <source>
        <dbReference type="ARBA" id="ARBA00022692"/>
    </source>
</evidence>
<feature type="transmembrane region" description="Helical" evidence="12">
    <location>
        <begin position="7"/>
        <end position="26"/>
    </location>
</feature>
<dbReference type="GO" id="GO:0009103">
    <property type="term" value="P:lipopolysaccharide biosynthetic process"/>
    <property type="evidence" value="ECO:0007669"/>
    <property type="project" value="UniProtKB-KW"/>
</dbReference>
<accession>A0A845KYW0</accession>
<dbReference type="Gene3D" id="1.10.3730.20">
    <property type="match status" value="1"/>
</dbReference>
<evidence type="ECO:0000256" key="5">
    <source>
        <dbReference type="ARBA" id="ARBA00022519"/>
    </source>
</evidence>
<keyword evidence="11 12" id="KW-0472">Membrane</keyword>
<dbReference type="PANTHER" id="PTHR30561:SF9">
    <property type="entry name" value="4-AMINO-4-DEOXY-L-ARABINOSE-PHOSPHOUNDECAPRENOL FLIPPASE SUBUNIT ARNF-RELATED"/>
    <property type="match status" value="1"/>
</dbReference>
<evidence type="ECO:0000256" key="8">
    <source>
        <dbReference type="ARBA" id="ARBA00022985"/>
    </source>
</evidence>
<evidence type="ECO:0000313" key="15">
    <source>
        <dbReference type="Proteomes" id="UP000463470"/>
    </source>
</evidence>
<evidence type="ECO:0000256" key="12">
    <source>
        <dbReference type="SAM" id="Phobius"/>
    </source>
</evidence>
<name>A0A845KYW0_9FIRM</name>
<evidence type="ECO:0000256" key="6">
    <source>
        <dbReference type="ARBA" id="ARBA00022556"/>
    </source>
</evidence>
<dbReference type="InterPro" id="IPR000390">
    <property type="entry name" value="Small_drug/metabolite_transptr"/>
</dbReference>
<dbReference type="PANTHER" id="PTHR30561">
    <property type="entry name" value="SMR FAMILY PROTON-DEPENDENT DRUG EFFLUX TRANSPORTER SUGE"/>
    <property type="match status" value="1"/>
</dbReference>
<feature type="transmembrane region" description="Helical" evidence="12">
    <location>
        <begin position="82"/>
        <end position="102"/>
    </location>
</feature>
<dbReference type="OrthoDB" id="9156836at2"/>
<keyword evidence="15" id="KW-1185">Reference proteome</keyword>
<protein>
    <submittedName>
        <fullName evidence="14">EamA family transporter</fullName>
    </submittedName>
</protein>
<evidence type="ECO:0000256" key="10">
    <source>
        <dbReference type="ARBA" id="ARBA00023098"/>
    </source>
</evidence>
<dbReference type="RefSeq" id="WP_161253328.1">
    <property type="nucleotide sequence ID" value="NZ_WXEY01000001.1"/>
</dbReference>
<dbReference type="GO" id="GO:0022857">
    <property type="term" value="F:transmembrane transporter activity"/>
    <property type="evidence" value="ECO:0007669"/>
    <property type="project" value="InterPro"/>
</dbReference>
<keyword evidence="10" id="KW-0443">Lipid metabolism</keyword>
<evidence type="ECO:0000256" key="1">
    <source>
        <dbReference type="ARBA" id="ARBA00004651"/>
    </source>
</evidence>
<keyword evidence="6" id="KW-0441">Lipid A biosynthesis</keyword>
<dbReference type="InterPro" id="IPR000620">
    <property type="entry name" value="EamA_dom"/>
</dbReference>
<evidence type="ECO:0000256" key="4">
    <source>
        <dbReference type="ARBA" id="ARBA00022516"/>
    </source>
</evidence>
<feature type="transmembrane region" description="Helical" evidence="12">
    <location>
        <begin position="108"/>
        <end position="125"/>
    </location>
</feature>
<organism evidence="14 15">
    <name type="scientific">Heliomicrobium undosum</name>
    <dbReference type="NCBI Taxonomy" id="121734"/>
    <lineage>
        <taxon>Bacteria</taxon>
        <taxon>Bacillati</taxon>
        <taxon>Bacillota</taxon>
        <taxon>Clostridia</taxon>
        <taxon>Eubacteriales</taxon>
        <taxon>Heliobacteriaceae</taxon>
        <taxon>Heliomicrobium</taxon>
    </lineage>
</organism>
<gene>
    <name evidence="14" type="ORF">GTO91_00725</name>
</gene>
<evidence type="ECO:0000313" key="14">
    <source>
        <dbReference type="EMBL" id="MZP28246.1"/>
    </source>
</evidence>
<dbReference type="Proteomes" id="UP000463470">
    <property type="component" value="Unassembled WGS sequence"/>
</dbReference>
<proteinExistence type="inferred from homology"/>
<feature type="domain" description="EamA" evidence="13">
    <location>
        <begin position="55"/>
        <end position="124"/>
    </location>
</feature>
<keyword evidence="5" id="KW-0997">Cell inner membrane</keyword>
<evidence type="ECO:0000256" key="11">
    <source>
        <dbReference type="ARBA" id="ARBA00023136"/>
    </source>
</evidence>
<evidence type="ECO:0000256" key="9">
    <source>
        <dbReference type="ARBA" id="ARBA00022989"/>
    </source>
</evidence>
<keyword evidence="9 12" id="KW-1133">Transmembrane helix</keyword>
<keyword evidence="3" id="KW-1003">Cell membrane</keyword>
<dbReference type="EMBL" id="WXEY01000001">
    <property type="protein sequence ID" value="MZP28246.1"/>
    <property type="molecule type" value="Genomic_DNA"/>
</dbReference>
<comment type="caution">
    <text evidence="14">The sequence shown here is derived from an EMBL/GenBank/DDBJ whole genome shotgun (WGS) entry which is preliminary data.</text>
</comment>
<feature type="transmembrane region" description="Helical" evidence="12">
    <location>
        <begin position="56"/>
        <end position="75"/>
    </location>
</feature>
<evidence type="ECO:0000259" key="13">
    <source>
        <dbReference type="Pfam" id="PF00892"/>
    </source>
</evidence>
<dbReference type="Pfam" id="PF00892">
    <property type="entry name" value="EamA"/>
    <property type="match status" value="1"/>
</dbReference>
<dbReference type="AlphaFoldDB" id="A0A845KYW0"/>
<comment type="similarity">
    <text evidence="2">Belongs to the EamA transporter family.</text>
</comment>
<comment type="subcellular location">
    <subcellularLocation>
        <location evidence="1">Cell membrane</location>
        <topology evidence="1">Multi-pass membrane protein</topology>
    </subcellularLocation>
</comment>
<sequence length="127" mass="13463">MKNGLGNGIYLILLAVALGAVGQVLLKMGANRLDIRTGPILEVAPQVIMQMLKNPLLLGGLLVFGISSLLWIISVSKVQLSLAYPMVSLGYVIVLFASWAFLGEPVNLIRIGGVLVICFGVVMVAQS</sequence>
<dbReference type="GO" id="GO:0005886">
    <property type="term" value="C:plasma membrane"/>
    <property type="evidence" value="ECO:0007669"/>
    <property type="project" value="UniProtKB-SubCell"/>
</dbReference>
<reference evidence="14 15" key="1">
    <citation type="submission" date="2020-01" db="EMBL/GenBank/DDBJ databases">
        <title>Whole-genome sequence of Heliobacterium undosum DSM 13378.</title>
        <authorList>
            <person name="Kyndt J.A."/>
            <person name="Meyer T.E."/>
        </authorList>
    </citation>
    <scope>NUCLEOTIDE SEQUENCE [LARGE SCALE GENOMIC DNA]</scope>
    <source>
        <strain evidence="14 15">DSM 13378</strain>
    </source>
</reference>
<keyword evidence="4" id="KW-0444">Lipid biosynthesis</keyword>